<dbReference type="InterPro" id="IPR002656">
    <property type="entry name" value="Acyl_transf_3_dom"/>
</dbReference>
<comment type="caution">
    <text evidence="3">The sequence shown here is derived from an EMBL/GenBank/DDBJ whole genome shotgun (WGS) entry which is preliminary data.</text>
</comment>
<dbReference type="InterPro" id="IPR050879">
    <property type="entry name" value="Acyltransferase_3"/>
</dbReference>
<reference evidence="3 4" key="1">
    <citation type="submission" date="2020-04" db="EMBL/GenBank/DDBJ databases">
        <title>Chryseobacterium sp. RP-3-3 sp. nov., isolated from Jeju soil.</title>
        <authorList>
            <person name="Dahal R.H."/>
        </authorList>
    </citation>
    <scope>NUCLEOTIDE SEQUENCE [LARGE SCALE GENOMIC DNA]</scope>
    <source>
        <strain evidence="3 4">RP-3-3</strain>
    </source>
</reference>
<dbReference type="PANTHER" id="PTHR23028">
    <property type="entry name" value="ACETYLTRANSFERASE"/>
    <property type="match status" value="1"/>
</dbReference>
<feature type="transmembrane region" description="Helical" evidence="1">
    <location>
        <begin position="264"/>
        <end position="283"/>
    </location>
</feature>
<keyword evidence="1" id="KW-0472">Membrane</keyword>
<keyword evidence="4" id="KW-1185">Reference proteome</keyword>
<dbReference type="Pfam" id="PF01757">
    <property type="entry name" value="Acyl_transf_3"/>
    <property type="match status" value="1"/>
</dbReference>
<feature type="transmembrane region" description="Helical" evidence="1">
    <location>
        <begin position="295"/>
        <end position="314"/>
    </location>
</feature>
<feature type="transmembrane region" description="Helical" evidence="1">
    <location>
        <begin position="209"/>
        <end position="228"/>
    </location>
</feature>
<proteinExistence type="predicted"/>
<keyword evidence="1" id="KW-1133">Transmembrane helix</keyword>
<evidence type="ECO:0000256" key="1">
    <source>
        <dbReference type="SAM" id="Phobius"/>
    </source>
</evidence>
<gene>
    <name evidence="3" type="ORF">HHL23_06180</name>
</gene>
<sequence>MKFGFINSARGIAILMVISVHISQIYHFKSDTMKLFFDYGQMGVQLFFIASAFTLCISHDSRKTENHATTNFYIRRFFRIFPIYYLGIILYYFLNSYFKDSNSYTPKNILANIVFLHGLIPSANNSIVPGGWSIGTEMLFYTVFPFLHKFLFSGYLMIKSIFIIFICYFLFLFFKINITNNSFLYFNILVQLPVFIIGILYYNYNKKISLLNAIFIFIAFTVISFYFWKIKSFIFVPLLSGISFCGLIKILEKTFINNIIFQKIGMVSYSIYIIHFILAFYLLDPTEKSQNMLLYLILTIVTCYPVALILERYLEKPFINLGNKIIKHRDKTLIKDTL</sequence>
<dbReference type="GO" id="GO:0016747">
    <property type="term" value="F:acyltransferase activity, transferring groups other than amino-acyl groups"/>
    <property type="evidence" value="ECO:0007669"/>
    <property type="project" value="InterPro"/>
</dbReference>
<keyword evidence="1" id="KW-0812">Transmembrane</keyword>
<evidence type="ECO:0000259" key="2">
    <source>
        <dbReference type="Pfam" id="PF01757"/>
    </source>
</evidence>
<evidence type="ECO:0000313" key="4">
    <source>
        <dbReference type="Proteomes" id="UP000544054"/>
    </source>
</evidence>
<dbReference type="GO" id="GO:0016020">
    <property type="term" value="C:membrane"/>
    <property type="evidence" value="ECO:0007669"/>
    <property type="project" value="TreeGrafter"/>
</dbReference>
<evidence type="ECO:0000313" key="3">
    <source>
        <dbReference type="EMBL" id="NML69380.1"/>
    </source>
</evidence>
<keyword evidence="3" id="KW-0012">Acyltransferase</keyword>
<feature type="transmembrane region" description="Helical" evidence="1">
    <location>
        <begin position="234"/>
        <end position="252"/>
    </location>
</feature>
<name>A0A7Y0ALI5_9FLAO</name>
<feature type="transmembrane region" description="Helical" evidence="1">
    <location>
        <begin position="77"/>
        <end position="94"/>
    </location>
</feature>
<protein>
    <submittedName>
        <fullName evidence="3">Acyltransferase</fullName>
    </submittedName>
</protein>
<organism evidence="3 4">
    <name type="scientific">Chryseobacterium antibioticum</name>
    <dbReference type="NCBI Taxonomy" id="2728847"/>
    <lineage>
        <taxon>Bacteria</taxon>
        <taxon>Pseudomonadati</taxon>
        <taxon>Bacteroidota</taxon>
        <taxon>Flavobacteriia</taxon>
        <taxon>Flavobacteriales</taxon>
        <taxon>Weeksellaceae</taxon>
        <taxon>Chryseobacterium group</taxon>
        <taxon>Chryseobacterium</taxon>
    </lineage>
</organism>
<feature type="domain" description="Acyltransferase 3" evidence="2">
    <location>
        <begin position="5"/>
        <end position="310"/>
    </location>
</feature>
<feature type="transmembrane region" description="Helical" evidence="1">
    <location>
        <begin position="156"/>
        <end position="176"/>
    </location>
</feature>
<dbReference type="EMBL" id="JABBGI010000006">
    <property type="protein sequence ID" value="NML69380.1"/>
    <property type="molecule type" value="Genomic_DNA"/>
</dbReference>
<dbReference type="RefSeq" id="WP_169233939.1">
    <property type="nucleotide sequence ID" value="NZ_JABBGI010000006.1"/>
</dbReference>
<feature type="transmembrane region" description="Helical" evidence="1">
    <location>
        <begin position="12"/>
        <end position="28"/>
    </location>
</feature>
<dbReference type="PANTHER" id="PTHR23028:SF53">
    <property type="entry name" value="ACYL_TRANSF_3 DOMAIN-CONTAINING PROTEIN"/>
    <property type="match status" value="1"/>
</dbReference>
<dbReference type="AlphaFoldDB" id="A0A7Y0ALI5"/>
<dbReference type="GO" id="GO:0000271">
    <property type="term" value="P:polysaccharide biosynthetic process"/>
    <property type="evidence" value="ECO:0007669"/>
    <property type="project" value="TreeGrafter"/>
</dbReference>
<feature type="transmembrane region" description="Helical" evidence="1">
    <location>
        <begin position="182"/>
        <end position="202"/>
    </location>
</feature>
<accession>A0A7Y0ALI5</accession>
<feature type="transmembrane region" description="Helical" evidence="1">
    <location>
        <begin position="40"/>
        <end position="57"/>
    </location>
</feature>
<dbReference type="Proteomes" id="UP000544054">
    <property type="component" value="Unassembled WGS sequence"/>
</dbReference>
<keyword evidence="3" id="KW-0808">Transferase</keyword>